<dbReference type="EC" id="2.7.13.3" evidence="3"/>
<comment type="caution">
    <text evidence="13">The sequence shown here is derived from an EMBL/GenBank/DDBJ whole genome shotgun (WGS) entry which is preliminary data.</text>
</comment>
<gene>
    <name evidence="13" type="primary">cusS</name>
    <name evidence="13" type="ORF">FWK02_31495</name>
</gene>
<evidence type="ECO:0000256" key="5">
    <source>
        <dbReference type="ARBA" id="ARBA00022679"/>
    </source>
</evidence>
<comment type="catalytic activity">
    <reaction evidence="1">
        <text>ATP + protein L-histidine = ADP + protein N-phospho-L-histidine.</text>
        <dbReference type="EC" id="2.7.13.3"/>
    </reaction>
</comment>
<evidence type="ECO:0000256" key="3">
    <source>
        <dbReference type="ARBA" id="ARBA00012438"/>
    </source>
</evidence>
<dbReference type="InterPro" id="IPR036097">
    <property type="entry name" value="HisK_dim/P_sf"/>
</dbReference>
<dbReference type="PANTHER" id="PTHR45436">
    <property type="entry name" value="SENSOR HISTIDINE KINASE YKOH"/>
    <property type="match status" value="1"/>
</dbReference>
<dbReference type="AlphaFoldDB" id="A0A5C9ACG0"/>
<evidence type="ECO:0000256" key="4">
    <source>
        <dbReference type="ARBA" id="ARBA00022553"/>
    </source>
</evidence>
<evidence type="ECO:0000256" key="9">
    <source>
        <dbReference type="ARBA" id="ARBA00023012"/>
    </source>
</evidence>
<name>A0A5C9ACG0_ECOLX</name>
<dbReference type="NCBIfam" id="NF007345">
    <property type="entry name" value="PRK09835.1"/>
    <property type="match status" value="1"/>
</dbReference>
<evidence type="ECO:0000256" key="1">
    <source>
        <dbReference type="ARBA" id="ARBA00000085"/>
    </source>
</evidence>
<evidence type="ECO:0000256" key="2">
    <source>
        <dbReference type="ARBA" id="ARBA00004141"/>
    </source>
</evidence>
<comment type="subcellular location">
    <subcellularLocation>
        <location evidence="2">Membrane</location>
        <topology evidence="2">Multi-pass membrane protein</topology>
    </subcellularLocation>
</comment>
<evidence type="ECO:0000259" key="12">
    <source>
        <dbReference type="PROSITE" id="PS50885"/>
    </source>
</evidence>
<dbReference type="Gene3D" id="1.10.287.130">
    <property type="match status" value="1"/>
</dbReference>
<dbReference type="InterPro" id="IPR050428">
    <property type="entry name" value="TCS_sensor_his_kinase"/>
</dbReference>
<dbReference type="GO" id="GO:0000155">
    <property type="term" value="F:phosphorelay sensor kinase activity"/>
    <property type="evidence" value="ECO:0007669"/>
    <property type="project" value="InterPro"/>
</dbReference>
<organism evidence="13 14">
    <name type="scientific">Escherichia coli</name>
    <dbReference type="NCBI Taxonomy" id="562"/>
    <lineage>
        <taxon>Bacteria</taxon>
        <taxon>Pseudomonadati</taxon>
        <taxon>Pseudomonadota</taxon>
        <taxon>Gammaproteobacteria</taxon>
        <taxon>Enterobacterales</taxon>
        <taxon>Enterobacteriaceae</taxon>
        <taxon>Escherichia</taxon>
    </lineage>
</organism>
<dbReference type="GO" id="GO:0005524">
    <property type="term" value="F:ATP binding"/>
    <property type="evidence" value="ECO:0007669"/>
    <property type="project" value="UniProtKB-KW"/>
</dbReference>
<keyword evidence="8" id="KW-0067">ATP-binding</keyword>
<evidence type="ECO:0000256" key="6">
    <source>
        <dbReference type="ARBA" id="ARBA00022741"/>
    </source>
</evidence>
<dbReference type="SUPFAM" id="SSF158472">
    <property type="entry name" value="HAMP domain-like"/>
    <property type="match status" value="1"/>
</dbReference>
<dbReference type="EMBL" id="VSBS01001861">
    <property type="protein sequence ID" value="TXS97769.1"/>
    <property type="molecule type" value="Genomic_DNA"/>
</dbReference>
<keyword evidence="5" id="KW-0808">Transferase</keyword>
<evidence type="ECO:0000313" key="14">
    <source>
        <dbReference type="Proteomes" id="UP000321461"/>
    </source>
</evidence>
<protein>
    <recommendedName>
        <fullName evidence="3">histidine kinase</fullName>
        <ecNumber evidence="3">2.7.13.3</ecNumber>
    </recommendedName>
</protein>
<dbReference type="SMART" id="SM00304">
    <property type="entry name" value="HAMP"/>
    <property type="match status" value="1"/>
</dbReference>
<evidence type="ECO:0000313" key="13">
    <source>
        <dbReference type="EMBL" id="TXS97769.1"/>
    </source>
</evidence>
<evidence type="ECO:0000256" key="11">
    <source>
        <dbReference type="SAM" id="Phobius"/>
    </source>
</evidence>
<feature type="non-terminal residue" evidence="13">
    <location>
        <position position="289"/>
    </location>
</feature>
<dbReference type="Proteomes" id="UP000321461">
    <property type="component" value="Unassembled WGS sequence"/>
</dbReference>
<dbReference type="PANTHER" id="PTHR45436:SF15">
    <property type="entry name" value="SENSOR HISTIDINE KINASE CUSS"/>
    <property type="match status" value="1"/>
</dbReference>
<dbReference type="InterPro" id="IPR003660">
    <property type="entry name" value="HAMP_dom"/>
</dbReference>
<dbReference type="GO" id="GO:0005886">
    <property type="term" value="C:plasma membrane"/>
    <property type="evidence" value="ECO:0007669"/>
    <property type="project" value="TreeGrafter"/>
</dbReference>
<keyword evidence="4" id="KW-0597">Phosphoprotein</keyword>
<feature type="transmembrane region" description="Helical" evidence="11">
    <location>
        <begin position="187"/>
        <end position="206"/>
    </location>
</feature>
<dbReference type="PROSITE" id="PS50885">
    <property type="entry name" value="HAMP"/>
    <property type="match status" value="1"/>
</dbReference>
<dbReference type="Pfam" id="PF21085">
    <property type="entry name" value="CusS"/>
    <property type="match status" value="1"/>
</dbReference>
<dbReference type="CDD" id="cd06225">
    <property type="entry name" value="HAMP"/>
    <property type="match status" value="1"/>
</dbReference>
<dbReference type="InterPro" id="IPR048590">
    <property type="entry name" value="CusS-like_sensor"/>
</dbReference>
<evidence type="ECO:0000256" key="7">
    <source>
        <dbReference type="ARBA" id="ARBA00022777"/>
    </source>
</evidence>
<feature type="transmembrane region" description="Helical" evidence="11">
    <location>
        <begin position="12"/>
        <end position="36"/>
    </location>
</feature>
<dbReference type="InterPro" id="IPR003661">
    <property type="entry name" value="HisK_dim/P_dom"/>
</dbReference>
<keyword evidence="7 13" id="KW-0418">Kinase</keyword>
<keyword evidence="6" id="KW-0547">Nucleotide-binding</keyword>
<proteinExistence type="predicted"/>
<keyword evidence="11" id="KW-1133">Transmembrane helix</keyword>
<evidence type="ECO:0000256" key="8">
    <source>
        <dbReference type="ARBA" id="ARBA00022840"/>
    </source>
</evidence>
<dbReference type="CDD" id="cd00082">
    <property type="entry name" value="HisKA"/>
    <property type="match status" value="1"/>
</dbReference>
<keyword evidence="11" id="KW-0812">Transmembrane</keyword>
<dbReference type="Pfam" id="PF00672">
    <property type="entry name" value="HAMP"/>
    <property type="match status" value="1"/>
</dbReference>
<sequence>MVSKPFQRPFSLATRLTFFISLATIAAFFAFAWIMIHSVKVHFAEQDINDLKEISATLERVLNHPDETQARRLMTLEDIVSGYSNVLISLADSQGKTVYHSPGAPDIREFTRDAIPDKDAQGGEVYLLSGPTMMMPGHGHGHMEHSNWRMINLPVGPLVDGKPIYTLYIALSIDFHLHYINDLMNKLIMTASVISILIVFIVLLAVHKGHAPIRSVSRQIQNITSKDLDVRLDPQTVPIELEQLVLSFNHMIERIEDVFTRQSNFSADIAHEIRTPITNLITQTEIALS</sequence>
<accession>A0A5C9ACG0</accession>
<evidence type="ECO:0000256" key="10">
    <source>
        <dbReference type="ARBA" id="ARBA00023136"/>
    </source>
</evidence>
<feature type="domain" description="HAMP" evidence="12">
    <location>
        <begin position="207"/>
        <end position="260"/>
    </location>
</feature>
<keyword evidence="10 11" id="KW-0472">Membrane</keyword>
<keyword evidence="9" id="KW-0902">Two-component regulatory system</keyword>
<dbReference type="SUPFAM" id="SSF47384">
    <property type="entry name" value="Homodimeric domain of signal transducing histidine kinase"/>
    <property type="match status" value="1"/>
</dbReference>
<reference evidence="13 14" key="1">
    <citation type="submission" date="2019-08" db="EMBL/GenBank/DDBJ databases">
        <title>Whole genome analysis of cultivated E. coli strains isolated from CD patients and healthy donors.</title>
        <authorList>
            <person name="Siniagina M.N."/>
            <person name="Markelova M.I."/>
            <person name="Laikov A.V."/>
            <person name="Boulygina E.A."/>
            <person name="Khusnutdinova D.R."/>
            <person name="Kharchenko A."/>
            <person name="Grigoryeva T.V."/>
        </authorList>
    </citation>
    <scope>NUCLEOTIDE SEQUENCE [LARGE SCALE GENOMIC DNA]</scope>
    <source>
        <strain evidence="13 14">3_77_5</strain>
    </source>
</reference>